<evidence type="ECO:0000313" key="1">
    <source>
        <dbReference type="EMBL" id="SDF85371.1"/>
    </source>
</evidence>
<gene>
    <name evidence="1" type="ORF">SAMN05660686_02551</name>
</gene>
<dbReference type="EMBL" id="FNBW01000007">
    <property type="protein sequence ID" value="SDF85371.1"/>
    <property type="molecule type" value="Genomic_DNA"/>
</dbReference>
<proteinExistence type="predicted"/>
<dbReference type="Proteomes" id="UP000198615">
    <property type="component" value="Unassembled WGS sequence"/>
</dbReference>
<evidence type="ECO:0000313" key="2">
    <source>
        <dbReference type="Proteomes" id="UP000198615"/>
    </source>
</evidence>
<dbReference type="RefSeq" id="WP_028794050.1">
    <property type="nucleotide sequence ID" value="NZ_FNBW01000007.1"/>
</dbReference>
<keyword evidence="2" id="KW-1185">Reference proteome</keyword>
<name>A0A8G2BI77_9PROT</name>
<reference evidence="1 2" key="1">
    <citation type="submission" date="2016-10" db="EMBL/GenBank/DDBJ databases">
        <authorList>
            <person name="Varghese N."/>
            <person name="Submissions S."/>
        </authorList>
    </citation>
    <scope>NUCLEOTIDE SEQUENCE [LARGE SCALE GENOMIC DNA]</scope>
    <source>
        <strain evidence="1 2">DSM 18839</strain>
    </source>
</reference>
<organism evidence="1 2">
    <name type="scientific">Thalassobaculum litoreum DSM 18839</name>
    <dbReference type="NCBI Taxonomy" id="1123362"/>
    <lineage>
        <taxon>Bacteria</taxon>
        <taxon>Pseudomonadati</taxon>
        <taxon>Pseudomonadota</taxon>
        <taxon>Alphaproteobacteria</taxon>
        <taxon>Rhodospirillales</taxon>
        <taxon>Thalassobaculaceae</taxon>
        <taxon>Thalassobaculum</taxon>
    </lineage>
</organism>
<comment type="caution">
    <text evidence="1">The sequence shown here is derived from an EMBL/GenBank/DDBJ whole genome shotgun (WGS) entry which is preliminary data.</text>
</comment>
<sequence length="84" mass="9355">MAFDIFGEAREDGDGAAPRYQAVSRLDKVAILVGLLDATIDHERNKDTPFEAAEWLVKHYPHVHPNDLDHVLDAGRHALTRLVG</sequence>
<protein>
    <submittedName>
        <fullName evidence="1">Uncharacterized protein</fullName>
    </submittedName>
</protein>
<accession>A0A8G2BI77</accession>
<dbReference type="AlphaFoldDB" id="A0A8G2BI77"/>